<evidence type="ECO:0000313" key="3">
    <source>
        <dbReference type="EMBL" id="KAK9760770.1"/>
    </source>
</evidence>
<evidence type="ECO:0000256" key="1">
    <source>
        <dbReference type="ARBA" id="ARBA00007017"/>
    </source>
</evidence>
<evidence type="ECO:0000256" key="2">
    <source>
        <dbReference type="ARBA" id="ARBA00022705"/>
    </source>
</evidence>
<gene>
    <name evidence="3" type="primary">DCC1</name>
    <name evidence="3" type="ORF">K7432_014847</name>
</gene>
<reference evidence="3 4" key="1">
    <citation type="submission" date="2023-04" db="EMBL/GenBank/DDBJ databases">
        <title>Genome of Basidiobolus ranarum AG-B5.</title>
        <authorList>
            <person name="Stajich J.E."/>
            <person name="Carter-House D."/>
            <person name="Gryganskyi A."/>
        </authorList>
    </citation>
    <scope>NUCLEOTIDE SEQUENCE [LARGE SCALE GENOMIC DNA]</scope>
    <source>
        <strain evidence="3 4">AG-B5</strain>
    </source>
</reference>
<evidence type="ECO:0000313" key="4">
    <source>
        <dbReference type="Proteomes" id="UP001479436"/>
    </source>
</evidence>
<keyword evidence="2" id="KW-0235">DNA replication</keyword>
<dbReference type="InterPro" id="IPR019128">
    <property type="entry name" value="Dcc1"/>
</dbReference>
<dbReference type="EMBL" id="JASJQH010001810">
    <property type="protein sequence ID" value="KAK9760770.1"/>
    <property type="molecule type" value="Genomic_DNA"/>
</dbReference>
<comment type="caution">
    <text evidence="3">The sequence shown here is derived from an EMBL/GenBank/DDBJ whole genome shotgun (WGS) entry which is preliminary data.</text>
</comment>
<dbReference type="Pfam" id="PF09724">
    <property type="entry name" value="Dcc1"/>
    <property type="match status" value="1"/>
</dbReference>
<accession>A0ABR2WGW3</accession>
<name>A0ABR2WGW3_9FUNG</name>
<proteinExistence type="inferred from homology"/>
<comment type="similarity">
    <text evidence="1">Belongs to the DCC1 family.</text>
</comment>
<dbReference type="Proteomes" id="UP001479436">
    <property type="component" value="Unassembled WGS sequence"/>
</dbReference>
<dbReference type="PANTHER" id="PTHR13395:SF6">
    <property type="entry name" value="SISTER CHROMATID COHESION PROTEIN DCC1"/>
    <property type="match status" value="1"/>
</dbReference>
<sequence length="353" mass="40201">MPESGTLFFPEDYAPDTFKLIELPPKVEELMEECRDSGITINFSIRGGLEEEAVFCTPNETYQLKEVLTSNSLYVVTPERDRSITLSHGTIPEGSVPYQIVDKLNSIVELIQVPPKLNKIPLLIGNSLYRGPSEDAEVTAKQTLHRWEDLQALVQASDEELRYGLKEVNAVCIDGYWRMIDPGYLSIVLELILNLISAEEINPEALEPERFLTELADAEIPEFIVTHCLSSFSHPNSDDTLRLDKDKVCRFVGEHLLEERNDHKWPEKVFIDTWQKKVDIFPVNLTLLEGLYFTEVSINKERYITYVPISSLPTDPAGRFRQLFLLKPRGAAHEILPYISDLAIGKKRDALLL</sequence>
<organism evidence="3 4">
    <name type="scientific">Basidiobolus ranarum</name>
    <dbReference type="NCBI Taxonomy" id="34480"/>
    <lineage>
        <taxon>Eukaryota</taxon>
        <taxon>Fungi</taxon>
        <taxon>Fungi incertae sedis</taxon>
        <taxon>Zoopagomycota</taxon>
        <taxon>Entomophthoromycotina</taxon>
        <taxon>Basidiobolomycetes</taxon>
        <taxon>Basidiobolales</taxon>
        <taxon>Basidiobolaceae</taxon>
        <taxon>Basidiobolus</taxon>
    </lineage>
</organism>
<protein>
    <submittedName>
        <fullName evidence="3">Ctf8p and Ctf18p associating protein</fullName>
    </submittedName>
</protein>
<dbReference type="PANTHER" id="PTHR13395">
    <property type="entry name" value="SISTER CHROMATID COHESION PROTEIN DCC1-RELATED"/>
    <property type="match status" value="1"/>
</dbReference>
<keyword evidence="4" id="KW-1185">Reference proteome</keyword>